<evidence type="ECO:0000313" key="3">
    <source>
        <dbReference type="Proteomes" id="UP000694843"/>
    </source>
</evidence>
<keyword evidence="3" id="KW-1185">Reference proteome</keyword>
<reference evidence="4" key="1">
    <citation type="submission" date="2025-08" db="UniProtKB">
        <authorList>
            <consortium name="RefSeq"/>
        </authorList>
    </citation>
    <scope>IDENTIFICATION</scope>
    <source>
        <tissue evidence="4">Whole organism</tissue>
    </source>
</reference>
<evidence type="ECO:0000256" key="2">
    <source>
        <dbReference type="ARBA" id="ARBA00023235"/>
    </source>
</evidence>
<organism evidence="3 4">
    <name type="scientific">Hyalella azteca</name>
    <name type="common">Amphipod</name>
    <dbReference type="NCBI Taxonomy" id="294128"/>
    <lineage>
        <taxon>Eukaryota</taxon>
        <taxon>Metazoa</taxon>
        <taxon>Ecdysozoa</taxon>
        <taxon>Arthropoda</taxon>
        <taxon>Crustacea</taxon>
        <taxon>Multicrustacea</taxon>
        <taxon>Malacostraca</taxon>
        <taxon>Eumalacostraca</taxon>
        <taxon>Peracarida</taxon>
        <taxon>Amphipoda</taxon>
        <taxon>Senticaudata</taxon>
        <taxon>Talitrida</taxon>
        <taxon>Talitroidea</taxon>
        <taxon>Hyalellidae</taxon>
        <taxon>Hyalella</taxon>
    </lineage>
</organism>
<dbReference type="NCBIfam" id="TIGR00654">
    <property type="entry name" value="PhzF_family"/>
    <property type="match status" value="1"/>
</dbReference>
<protein>
    <submittedName>
        <fullName evidence="4">Phenazine biosynthesis-like domain-containing protein 1</fullName>
    </submittedName>
</protein>
<dbReference type="GO" id="GO:0005737">
    <property type="term" value="C:cytoplasm"/>
    <property type="evidence" value="ECO:0007669"/>
    <property type="project" value="TreeGrafter"/>
</dbReference>
<accession>A0A8B7NJ77</accession>
<name>A0A8B7NJ77_HYAAZ</name>
<dbReference type="GeneID" id="108670725"/>
<dbReference type="PANTHER" id="PTHR13774:SF17">
    <property type="entry name" value="PHENAZINE BIOSYNTHESIS-LIKE DOMAIN-CONTAINING PROTEIN"/>
    <property type="match status" value="1"/>
</dbReference>
<dbReference type="InterPro" id="IPR003719">
    <property type="entry name" value="Phenazine_PhzF-like"/>
</dbReference>
<evidence type="ECO:0000313" key="4">
    <source>
        <dbReference type="RefSeq" id="XP_018013704.1"/>
    </source>
</evidence>
<feature type="non-terminal residue" evidence="4">
    <location>
        <position position="180"/>
    </location>
</feature>
<dbReference type="AlphaFoldDB" id="A0A8B7NJ77"/>
<dbReference type="OrthoDB" id="75169at2759"/>
<dbReference type="SUPFAM" id="SSF54506">
    <property type="entry name" value="Diaminopimelate epimerase-like"/>
    <property type="match status" value="1"/>
</dbReference>
<gene>
    <name evidence="4" type="primary">LOC108670725</name>
</gene>
<dbReference type="OMA" id="KFCLRWF"/>
<comment type="similarity">
    <text evidence="1">Belongs to the PhzF family.</text>
</comment>
<dbReference type="KEGG" id="hazt:108670725"/>
<proteinExistence type="inferred from homology"/>
<dbReference type="GO" id="GO:0016853">
    <property type="term" value="F:isomerase activity"/>
    <property type="evidence" value="ECO:0007669"/>
    <property type="project" value="UniProtKB-KW"/>
</dbReference>
<dbReference type="Pfam" id="PF02567">
    <property type="entry name" value="PhzC-PhzF"/>
    <property type="match status" value="1"/>
</dbReference>
<evidence type="ECO:0000256" key="1">
    <source>
        <dbReference type="ARBA" id="ARBA00008270"/>
    </source>
</evidence>
<dbReference type="Gene3D" id="3.10.310.10">
    <property type="entry name" value="Diaminopimelate Epimerase, Chain A, domain 1"/>
    <property type="match status" value="1"/>
</dbReference>
<dbReference type="RefSeq" id="XP_018013704.1">
    <property type="nucleotide sequence ID" value="XM_018158215.2"/>
</dbReference>
<dbReference type="PANTHER" id="PTHR13774">
    <property type="entry name" value="PHENAZINE BIOSYNTHESIS PROTEIN"/>
    <property type="match status" value="1"/>
</dbReference>
<sequence>MMELRVFTVDAFTSVPFCGNPAAVVPLDAPLPEDLLQKIATEFNLSETAYLTPLPEAGTCGDRVWSTCGKFGLRWFTPLNEVPLCGHATLAAAHALISCLGNSCSKFEFETLSGTLVARKDSETQKITLDFPNYEPVPLSDHHADLATLVKLVEEQLPVQDVRVSLTARKLIVRIKDSCT</sequence>
<dbReference type="Proteomes" id="UP000694843">
    <property type="component" value="Unplaced"/>
</dbReference>
<keyword evidence="2" id="KW-0413">Isomerase</keyword>